<evidence type="ECO:0000313" key="1">
    <source>
        <dbReference type="EMBL" id="KAB2931295.1"/>
    </source>
</evidence>
<evidence type="ECO:0000313" key="2">
    <source>
        <dbReference type="Proteomes" id="UP000460298"/>
    </source>
</evidence>
<proteinExistence type="predicted"/>
<dbReference type="AlphaFoldDB" id="A0A833H0A3"/>
<name>A0A833H0A3_9LEPT</name>
<protein>
    <submittedName>
        <fullName evidence="1">Uncharacterized protein</fullName>
    </submittedName>
</protein>
<organism evidence="1 2">
    <name type="scientific">Leptonema illini</name>
    <dbReference type="NCBI Taxonomy" id="183"/>
    <lineage>
        <taxon>Bacteria</taxon>
        <taxon>Pseudomonadati</taxon>
        <taxon>Spirochaetota</taxon>
        <taxon>Spirochaetia</taxon>
        <taxon>Leptospirales</taxon>
        <taxon>Leptospiraceae</taxon>
        <taxon>Leptonema</taxon>
    </lineage>
</organism>
<reference evidence="1 2" key="1">
    <citation type="submission" date="2019-10" db="EMBL/GenBank/DDBJ databases">
        <title>Extracellular Electron Transfer in a Candidatus Methanoperedens spp. Enrichment Culture.</title>
        <authorList>
            <person name="Berger S."/>
            <person name="Rangel Shaw D."/>
            <person name="Berben T."/>
            <person name="In 'T Zandt M."/>
            <person name="Frank J."/>
            <person name="Reimann J."/>
            <person name="Jetten M.S.M."/>
            <person name="Welte C.U."/>
        </authorList>
    </citation>
    <scope>NUCLEOTIDE SEQUENCE [LARGE SCALE GENOMIC DNA]</scope>
    <source>
        <strain evidence="1">SB12</strain>
    </source>
</reference>
<dbReference type="EMBL" id="WBUI01000014">
    <property type="protein sequence ID" value="KAB2931295.1"/>
    <property type="molecule type" value="Genomic_DNA"/>
</dbReference>
<sequence length="165" mass="19538">MGVIYWHLALNEKQCQRIIEAHSDYKRSYVVWVNIVRAEDRWLQDSDKAARAIHDALVENLLPESDLYKLRSRMFFGGIPLFEKKEPNIRYLSEFPLILSSVESIGLDYFKEQYSDDYAEYAYLWFQKVRDLYIRALEAKMPAILFMSDQLRVFLPERAETTGTP</sequence>
<comment type="caution">
    <text evidence="1">The sequence shown here is derived from an EMBL/GenBank/DDBJ whole genome shotgun (WGS) entry which is preliminary data.</text>
</comment>
<gene>
    <name evidence="1" type="ORF">F9K24_13710</name>
</gene>
<dbReference type="Proteomes" id="UP000460298">
    <property type="component" value="Unassembled WGS sequence"/>
</dbReference>
<accession>A0A833H0A3</accession>